<feature type="transmembrane region" description="Helical" evidence="1">
    <location>
        <begin position="83"/>
        <end position="102"/>
    </location>
</feature>
<dbReference type="EMBL" id="MUBJ01000004">
    <property type="protein sequence ID" value="OTA17391.1"/>
    <property type="molecule type" value="Genomic_DNA"/>
</dbReference>
<accession>A0A1Y2SHN8</accession>
<dbReference type="RefSeq" id="WP_086108466.1">
    <property type="nucleotide sequence ID" value="NZ_CAWNGD010000084.1"/>
</dbReference>
<keyword evidence="1" id="KW-1133">Transmembrane helix</keyword>
<dbReference type="PROSITE" id="PS51257">
    <property type="entry name" value="PROKAR_LIPOPROTEIN"/>
    <property type="match status" value="1"/>
</dbReference>
<evidence type="ECO:0000313" key="2">
    <source>
        <dbReference type="EMBL" id="OTA17391.1"/>
    </source>
</evidence>
<feature type="transmembrane region" description="Helical" evidence="1">
    <location>
        <begin position="54"/>
        <end position="71"/>
    </location>
</feature>
<keyword evidence="1" id="KW-0812">Transmembrane</keyword>
<keyword evidence="1" id="KW-0472">Membrane</keyword>
<evidence type="ECO:0000256" key="1">
    <source>
        <dbReference type="SAM" id="Phobius"/>
    </source>
</evidence>
<dbReference type="OrthoDB" id="6594879at2"/>
<gene>
    <name evidence="2" type="ORF">Xvie_01243</name>
</gene>
<comment type="caution">
    <text evidence="2">The sequence shown here is derived from an EMBL/GenBank/DDBJ whole genome shotgun (WGS) entry which is preliminary data.</text>
</comment>
<evidence type="ECO:0000313" key="3">
    <source>
        <dbReference type="Proteomes" id="UP000194350"/>
    </source>
</evidence>
<dbReference type="AlphaFoldDB" id="A0A1Y2SHN8"/>
<proteinExistence type="predicted"/>
<protein>
    <submittedName>
        <fullName evidence="2">Membrane protein</fullName>
    </submittedName>
</protein>
<organism evidence="2 3">
    <name type="scientific">Xenorhabdus vietnamensis</name>
    <dbReference type="NCBI Taxonomy" id="351656"/>
    <lineage>
        <taxon>Bacteria</taxon>
        <taxon>Pseudomonadati</taxon>
        <taxon>Pseudomonadota</taxon>
        <taxon>Gammaproteobacteria</taxon>
        <taxon>Enterobacterales</taxon>
        <taxon>Morganellaceae</taxon>
        <taxon>Xenorhabdus</taxon>
    </lineage>
</organism>
<name>A0A1Y2SHN8_9GAMM</name>
<dbReference type="Pfam" id="PF10840">
    <property type="entry name" value="DUF2645"/>
    <property type="match status" value="1"/>
</dbReference>
<dbReference type="InterPro" id="IPR022553">
    <property type="entry name" value="DUF2645"/>
</dbReference>
<keyword evidence="3" id="KW-1185">Reference proteome</keyword>
<reference evidence="2 3" key="1">
    <citation type="submission" date="2016-10" db="EMBL/GenBank/DDBJ databases">
        <title>Systematic genetic and metabolomic analysis of Xenorhabdus and Photorhabdus spp., highlights the requirements for a dual symbiotic and pathogenic life style.</title>
        <authorList>
            <person name="Tobias N.J."/>
            <person name="Wolff H."/>
            <person name="Djahanschiri B."/>
            <person name="Pidot S.J."/>
            <person name="Stinear T.P."/>
            <person name="Ebersberger I."/>
            <person name="Bode H.B."/>
        </authorList>
    </citation>
    <scope>NUCLEOTIDE SEQUENCE [LARGE SCALE GENOMIC DNA]</scope>
    <source>
        <strain evidence="2 3">DSM 22392</strain>
    </source>
</reference>
<dbReference type="Proteomes" id="UP000194350">
    <property type="component" value="Unassembled WGS sequence"/>
</dbReference>
<sequence>MKIINLLFCAIFILFSTILIGCLATIDYDWMIGEKGFNTICDVMNNFTINDDRALTAPLCFFLLVPFMIFLMIKGVKGFSDNILQLVVNLLTVMFSVGYWYWMFFGRFVSCPFPVY</sequence>